<gene>
    <name evidence="1" type="ordered locus">RSal33209_2657</name>
</gene>
<dbReference type="RefSeq" id="WP_012246037.1">
    <property type="nucleotide sequence ID" value="NC_010168.1"/>
</dbReference>
<dbReference type="SUPFAM" id="SSF52096">
    <property type="entry name" value="ClpP/crotonase"/>
    <property type="match status" value="1"/>
</dbReference>
<dbReference type="eggNOG" id="COG1024">
    <property type="taxonomic scope" value="Bacteria"/>
</dbReference>
<sequence>METSMIELTIADGVAEVVLNAPKKLNAMSAQAFVDLRAAVERASASAADGQAKVLLLRGEGRAFCAGRDLGGVDIENDNALAFLEEKIVPAMQAIMNFPGPSFAAAQGAALGAGLGLLIAADVVYLAEDAKIGSPFADLGMVLDAGGHWLFTERLGTHRTLDLIYTADLMSGAEAVRSGLFSRAFPTETLLEETRKIVQRVSRGPINAYQDGKKLVEAIRDQRLGFWDALDLENKTQGAIVSTDNYKEGMAAFLEKRAPNFTP</sequence>
<dbReference type="GO" id="GO:0004300">
    <property type="term" value="F:enoyl-CoA hydratase activity"/>
    <property type="evidence" value="ECO:0007669"/>
    <property type="project" value="UniProtKB-EC"/>
</dbReference>
<dbReference type="InterPro" id="IPR001753">
    <property type="entry name" value="Enoyl-CoA_hydra/iso"/>
</dbReference>
<dbReference type="Proteomes" id="UP000002007">
    <property type="component" value="Chromosome"/>
</dbReference>
<dbReference type="PANTHER" id="PTHR43459">
    <property type="entry name" value="ENOYL-COA HYDRATASE"/>
    <property type="match status" value="1"/>
</dbReference>
<keyword evidence="2" id="KW-1185">Reference proteome</keyword>
<dbReference type="EC" id="4.2.1.17" evidence="1"/>
<keyword evidence="1" id="KW-0456">Lyase</keyword>
<dbReference type="STRING" id="288705.RSal33209_2657"/>
<proteinExistence type="predicted"/>
<accession>A9WRV0</accession>
<dbReference type="EMBL" id="CP000910">
    <property type="protein sequence ID" value="ABY24382.1"/>
    <property type="molecule type" value="Genomic_DNA"/>
</dbReference>
<dbReference type="InterPro" id="IPR029045">
    <property type="entry name" value="ClpP/crotonase-like_dom_sf"/>
</dbReference>
<dbReference type="CDD" id="cd06558">
    <property type="entry name" value="crotonase-like"/>
    <property type="match status" value="1"/>
</dbReference>
<dbReference type="PANTHER" id="PTHR43459:SF1">
    <property type="entry name" value="EG:BACN32G11.4 PROTEIN"/>
    <property type="match status" value="1"/>
</dbReference>
<dbReference type="Pfam" id="PF00378">
    <property type="entry name" value="ECH_1"/>
    <property type="match status" value="1"/>
</dbReference>
<dbReference type="KEGG" id="rsa:RSal33209_2657"/>
<dbReference type="Gene3D" id="3.90.226.10">
    <property type="entry name" value="2-enoyl-CoA Hydratase, Chain A, domain 1"/>
    <property type="match status" value="1"/>
</dbReference>
<protein>
    <submittedName>
        <fullName evidence="1">Enoyl-CoA hydratase</fullName>
        <ecNumber evidence="1">4.2.1.17</ecNumber>
    </submittedName>
</protein>
<dbReference type="AlphaFoldDB" id="A9WRV0"/>
<reference evidence="2" key="1">
    <citation type="journal article" date="2008" name="J. Bacteriol.">
        <title>Genome sequence of the fish pathogen Renibacterium salmoninarum suggests reductive evolution away from an environmental Arthrobacter ancestor.</title>
        <authorList>
            <person name="Wiens G.D."/>
            <person name="Rockey D.D."/>
            <person name="Wu Z."/>
            <person name="Chang J."/>
            <person name="Levy R."/>
            <person name="Crane S."/>
            <person name="Chen D.S."/>
            <person name="Capri G.R."/>
            <person name="Burnett J.R."/>
            <person name="Sudheesh P.S."/>
            <person name="Schipma M.J."/>
            <person name="Burd H."/>
            <person name="Bhattacharyya A."/>
            <person name="Rhodes L.D."/>
            <person name="Kaul R."/>
            <person name="Strom M.S."/>
        </authorList>
    </citation>
    <scope>NUCLEOTIDE SEQUENCE [LARGE SCALE GENOMIC DNA]</scope>
    <source>
        <strain evidence="2">ATCC 33209 / DSM 20767 / JCM 11484 / NBRC 15589 / NCIMB 2235</strain>
    </source>
</reference>
<name>A9WRV0_RENSM</name>
<evidence type="ECO:0000313" key="2">
    <source>
        <dbReference type="Proteomes" id="UP000002007"/>
    </source>
</evidence>
<organism evidence="1 2">
    <name type="scientific">Renibacterium salmoninarum (strain ATCC 33209 / DSM 20767 / JCM 11484 / NBRC 15589 / NCIMB 2235)</name>
    <dbReference type="NCBI Taxonomy" id="288705"/>
    <lineage>
        <taxon>Bacteria</taxon>
        <taxon>Bacillati</taxon>
        <taxon>Actinomycetota</taxon>
        <taxon>Actinomycetes</taxon>
        <taxon>Micrococcales</taxon>
        <taxon>Micrococcaceae</taxon>
        <taxon>Renibacterium</taxon>
    </lineage>
</organism>
<dbReference type="HOGENOM" id="CLU_009834_7_2_11"/>
<evidence type="ECO:0000313" key="1">
    <source>
        <dbReference type="EMBL" id="ABY24382.1"/>
    </source>
</evidence>